<dbReference type="Proteomes" id="UP001284601">
    <property type="component" value="Unassembled WGS sequence"/>
</dbReference>
<keyword evidence="3" id="KW-1185">Reference proteome</keyword>
<sequence>MEPSLAPYVIGMVLGFAVGTFGHVIKSRTLILTGISIIFVVAVLLPLLRVGDPG</sequence>
<keyword evidence="1" id="KW-1133">Transmembrane helix</keyword>
<dbReference type="EMBL" id="JAWSTH010000109">
    <property type="protein sequence ID" value="MDW5597905.1"/>
    <property type="molecule type" value="Genomic_DNA"/>
</dbReference>
<name>A0ABU4HZI3_9ACTN</name>
<evidence type="ECO:0000313" key="2">
    <source>
        <dbReference type="EMBL" id="MDW5597905.1"/>
    </source>
</evidence>
<accession>A0ABU4HZI3</accession>
<evidence type="ECO:0000256" key="1">
    <source>
        <dbReference type="SAM" id="Phobius"/>
    </source>
</evidence>
<feature type="transmembrane region" description="Helical" evidence="1">
    <location>
        <begin position="6"/>
        <end position="25"/>
    </location>
</feature>
<gene>
    <name evidence="2" type="ORF">R7226_26360</name>
</gene>
<evidence type="ECO:0000313" key="3">
    <source>
        <dbReference type="Proteomes" id="UP001284601"/>
    </source>
</evidence>
<proteinExistence type="predicted"/>
<dbReference type="RefSeq" id="WP_318600375.1">
    <property type="nucleotide sequence ID" value="NZ_JAWSTH010000109.1"/>
</dbReference>
<protein>
    <submittedName>
        <fullName evidence="2">Uncharacterized protein</fullName>
    </submittedName>
</protein>
<reference evidence="3" key="1">
    <citation type="submission" date="2023-07" db="EMBL/GenBank/DDBJ databases">
        <title>Conexibacter stalactiti sp. nov., isolated from stalactites in a lava cave and emended description of the genus Conexibacter.</title>
        <authorList>
            <person name="Lee S.D."/>
        </authorList>
    </citation>
    <scope>NUCLEOTIDE SEQUENCE [LARGE SCALE GENOMIC DNA]</scope>
    <source>
        <strain evidence="3">KCTC 39840</strain>
    </source>
</reference>
<comment type="caution">
    <text evidence="2">The sequence shown here is derived from an EMBL/GenBank/DDBJ whole genome shotgun (WGS) entry which is preliminary data.</text>
</comment>
<keyword evidence="1" id="KW-0812">Transmembrane</keyword>
<organism evidence="2 3">
    <name type="scientific">Conexibacter stalactiti</name>
    <dbReference type="NCBI Taxonomy" id="1940611"/>
    <lineage>
        <taxon>Bacteria</taxon>
        <taxon>Bacillati</taxon>
        <taxon>Actinomycetota</taxon>
        <taxon>Thermoleophilia</taxon>
        <taxon>Solirubrobacterales</taxon>
        <taxon>Conexibacteraceae</taxon>
        <taxon>Conexibacter</taxon>
    </lineage>
</organism>
<feature type="transmembrane region" description="Helical" evidence="1">
    <location>
        <begin position="30"/>
        <end position="48"/>
    </location>
</feature>
<keyword evidence="1" id="KW-0472">Membrane</keyword>